<dbReference type="Pfam" id="PF00625">
    <property type="entry name" value="Guanylate_kin"/>
    <property type="match status" value="1"/>
</dbReference>
<dbReference type="PATRIC" id="fig|556287.9.peg.104"/>
<evidence type="ECO:0000313" key="6">
    <source>
        <dbReference type="Proteomes" id="UP000033731"/>
    </source>
</evidence>
<evidence type="ECO:0000313" key="5">
    <source>
        <dbReference type="EMBL" id="KJZ82497.1"/>
    </source>
</evidence>
<evidence type="ECO:0000256" key="1">
    <source>
        <dbReference type="ARBA" id="ARBA00005790"/>
    </source>
</evidence>
<evidence type="ECO:0000256" key="2">
    <source>
        <dbReference type="ARBA" id="ARBA00022679"/>
    </source>
</evidence>
<dbReference type="GO" id="GO:0004385">
    <property type="term" value="F:GMP kinase activity"/>
    <property type="evidence" value="ECO:0007669"/>
    <property type="project" value="UniProtKB-EC"/>
</dbReference>
<dbReference type="PROSITE" id="PS00856">
    <property type="entry name" value="GUANYLATE_KINASE_1"/>
    <property type="match status" value="1"/>
</dbReference>
<dbReference type="EC" id="2.7.4.8" evidence="5"/>
<comment type="similarity">
    <text evidence="1">Belongs to the guanylate kinase family.</text>
</comment>
<dbReference type="SUPFAM" id="SSF52540">
    <property type="entry name" value="P-loop containing nucleoside triphosphate hydrolases"/>
    <property type="match status" value="1"/>
</dbReference>
<dbReference type="SMART" id="SM00072">
    <property type="entry name" value="GuKc"/>
    <property type="match status" value="1"/>
</dbReference>
<evidence type="ECO:0000259" key="4">
    <source>
        <dbReference type="PROSITE" id="PS50052"/>
    </source>
</evidence>
<comment type="caution">
    <text evidence="5">The sequence shown here is derived from an EMBL/GenBank/DDBJ whole genome shotgun (WGS) entry which is preliminary data.</text>
</comment>
<dbReference type="InterPro" id="IPR008145">
    <property type="entry name" value="GK/Ca_channel_bsu"/>
</dbReference>
<keyword evidence="2 5" id="KW-0808">Transferase</keyword>
<gene>
    <name evidence="5" type="ORF">DJ66_0104</name>
</gene>
<dbReference type="RefSeq" id="WP_045960367.1">
    <property type="nucleotide sequence ID" value="NZ_JMTK01000001.1"/>
</dbReference>
<keyword evidence="3 5" id="KW-0418">Kinase</keyword>
<dbReference type="InterPro" id="IPR027417">
    <property type="entry name" value="P-loop_NTPase"/>
</dbReference>
<dbReference type="AlphaFoldDB" id="A0A0F4VP94"/>
<dbReference type="InterPro" id="IPR008144">
    <property type="entry name" value="Guanylate_kin-like_dom"/>
</dbReference>
<dbReference type="EMBL" id="JMTK01000001">
    <property type="protein sequence ID" value="KJZ82497.1"/>
    <property type="molecule type" value="Genomic_DNA"/>
</dbReference>
<sequence>MSHIFVLMGKAGVGKTTLARTVVRCSERLVIPLGITTRKPRRDEKDGVDYRFISLKRFKEWDRQGRFIETTVYRNEHYGLLKQDILELMDKEFDVLTILTPDGLDVFKKLFGKKVTSIFITPPSEKELKRRRHQRNNWQALTQDDDIFGMQGAYDFKITNDHLGIACQQICQIRKMVKEGK</sequence>
<evidence type="ECO:0000256" key="3">
    <source>
        <dbReference type="ARBA" id="ARBA00022777"/>
    </source>
</evidence>
<dbReference type="InterPro" id="IPR020590">
    <property type="entry name" value="Guanylate_kinase_CS"/>
</dbReference>
<name>A0A0F4VP94_9HYPH</name>
<keyword evidence="6" id="KW-1185">Reference proteome</keyword>
<proteinExistence type="inferred from homology"/>
<protein>
    <submittedName>
        <fullName evidence="5">Guanylate kinase</fullName>
        <ecNumber evidence="5">2.7.4.8</ecNumber>
    </submittedName>
</protein>
<organism evidence="5 6">
    <name type="scientific">Candidatus Liberibacter solanacearum</name>
    <dbReference type="NCBI Taxonomy" id="556287"/>
    <lineage>
        <taxon>Bacteria</taxon>
        <taxon>Pseudomonadati</taxon>
        <taxon>Pseudomonadota</taxon>
        <taxon>Alphaproteobacteria</taxon>
        <taxon>Hyphomicrobiales</taxon>
        <taxon>Rhizobiaceae</taxon>
        <taxon>Liberibacter</taxon>
    </lineage>
</organism>
<dbReference type="PANTHER" id="PTHR23117:SF13">
    <property type="entry name" value="GUANYLATE KINASE"/>
    <property type="match status" value="1"/>
</dbReference>
<dbReference type="Gene3D" id="3.40.50.300">
    <property type="entry name" value="P-loop containing nucleotide triphosphate hydrolases"/>
    <property type="match status" value="1"/>
</dbReference>
<accession>A0A0F4VP94</accession>
<dbReference type="PANTHER" id="PTHR23117">
    <property type="entry name" value="GUANYLATE KINASE-RELATED"/>
    <property type="match status" value="1"/>
</dbReference>
<dbReference type="PROSITE" id="PS50052">
    <property type="entry name" value="GUANYLATE_KINASE_2"/>
    <property type="match status" value="1"/>
</dbReference>
<dbReference type="GO" id="GO:0005829">
    <property type="term" value="C:cytosol"/>
    <property type="evidence" value="ECO:0007669"/>
    <property type="project" value="TreeGrafter"/>
</dbReference>
<feature type="domain" description="Guanylate kinase-like" evidence="4">
    <location>
        <begin position="2"/>
        <end position="175"/>
    </location>
</feature>
<reference evidence="5 6" key="1">
    <citation type="journal article" date="2015" name="Phytopathology">
        <title>Genomes of Candidatus Liberibacter solanacearum haplotype A from New Zealand and the USA suggest significant genome plasticity in the species.</title>
        <authorList>
            <person name="Thompson S.M."/>
            <person name="Johnson C.P."/>
            <person name="Lu A.Y."/>
            <person name="Frampton R.A."/>
            <person name="Sullivan K.L."/>
            <person name="Fiers M.W."/>
            <person name="Crowhurst R.N."/>
            <person name="Pitman A.R."/>
            <person name="Scott I."/>
            <person name="Gudmestad N.C."/>
            <person name="Smith G.R."/>
        </authorList>
    </citation>
    <scope>NUCLEOTIDE SEQUENCE [LARGE SCALE GENOMIC DNA]</scope>
    <source>
        <strain evidence="5 6">LsoNZ1</strain>
    </source>
</reference>
<dbReference type="Proteomes" id="UP000033731">
    <property type="component" value="Unassembled WGS sequence"/>
</dbReference>